<dbReference type="AlphaFoldDB" id="Q5NYU9"/>
<proteinExistence type="predicted"/>
<evidence type="ECO:0000313" key="1">
    <source>
        <dbReference type="EMBL" id="CAI09765.1"/>
    </source>
</evidence>
<dbReference type="KEGG" id="eba:ebA6369"/>
<dbReference type="HOGENOM" id="CLU_2520422_0_0_4"/>
<name>Q5NYU9_AROAE</name>
<protein>
    <submittedName>
        <fullName evidence="1">Uncharacterized protein</fullName>
    </submittedName>
</protein>
<dbReference type="STRING" id="76114.ebA6369"/>
<dbReference type="Proteomes" id="UP000006552">
    <property type="component" value="Chromosome"/>
</dbReference>
<gene>
    <name evidence="1" type="ORF">ebA6369</name>
</gene>
<organism evidence="1 2">
    <name type="scientific">Aromatoleum aromaticum (strain DSM 19018 / LMG 30748 / EbN1)</name>
    <name type="common">Azoarcus sp. (strain EbN1)</name>
    <dbReference type="NCBI Taxonomy" id="76114"/>
    <lineage>
        <taxon>Bacteria</taxon>
        <taxon>Pseudomonadati</taxon>
        <taxon>Pseudomonadota</taxon>
        <taxon>Betaproteobacteria</taxon>
        <taxon>Rhodocyclales</taxon>
        <taxon>Rhodocyclaceae</taxon>
        <taxon>Aromatoleum</taxon>
    </lineage>
</organism>
<evidence type="ECO:0000313" key="2">
    <source>
        <dbReference type="Proteomes" id="UP000006552"/>
    </source>
</evidence>
<keyword evidence="2" id="KW-1185">Reference proteome</keyword>
<dbReference type="EMBL" id="CR555306">
    <property type="protein sequence ID" value="CAI09765.1"/>
    <property type="molecule type" value="Genomic_DNA"/>
</dbReference>
<accession>Q5NYU9</accession>
<reference evidence="1 2" key="1">
    <citation type="journal article" date="2005" name="Arch. Microbiol.">
        <title>The genome sequence of an anaerobic aromatic-degrading denitrifying bacterium, strain EbN1.</title>
        <authorList>
            <person name="Rabus R."/>
            <person name="Kube M."/>
            <person name="Heider J."/>
            <person name="Beck A."/>
            <person name="Heitmann K."/>
            <person name="Widdel F."/>
            <person name="Reinhardt R."/>
        </authorList>
    </citation>
    <scope>NUCLEOTIDE SEQUENCE [LARGE SCALE GENOMIC DNA]</scope>
    <source>
        <strain evidence="1 2">EbN1</strain>
    </source>
</reference>
<sequence length="84" mass="9349">MLRLSVTGTWLAPRLPKVVCCVGRLVMPIPGTHSAPGALPCRSELPVHRRSYCRPSSESCPCERALPLRDRLPRSNFSHRTASR</sequence>